<organism evidence="2 3">
    <name type="scientific">Carnegiea gigantea</name>
    <dbReference type="NCBI Taxonomy" id="171969"/>
    <lineage>
        <taxon>Eukaryota</taxon>
        <taxon>Viridiplantae</taxon>
        <taxon>Streptophyta</taxon>
        <taxon>Embryophyta</taxon>
        <taxon>Tracheophyta</taxon>
        <taxon>Spermatophyta</taxon>
        <taxon>Magnoliopsida</taxon>
        <taxon>eudicotyledons</taxon>
        <taxon>Gunneridae</taxon>
        <taxon>Pentapetalae</taxon>
        <taxon>Caryophyllales</taxon>
        <taxon>Cactineae</taxon>
        <taxon>Cactaceae</taxon>
        <taxon>Cactoideae</taxon>
        <taxon>Echinocereeae</taxon>
        <taxon>Carnegiea</taxon>
    </lineage>
</organism>
<dbReference type="InterPro" id="IPR044730">
    <property type="entry name" value="RNase_H-like_dom_plant"/>
</dbReference>
<name>A0A9Q1JWN8_9CARY</name>
<dbReference type="PANTHER" id="PTHR47723">
    <property type="entry name" value="OS05G0353850 PROTEIN"/>
    <property type="match status" value="1"/>
</dbReference>
<evidence type="ECO:0000313" key="3">
    <source>
        <dbReference type="Proteomes" id="UP001153076"/>
    </source>
</evidence>
<dbReference type="InterPro" id="IPR053151">
    <property type="entry name" value="RNase_H-like"/>
</dbReference>
<dbReference type="EMBL" id="JAKOGI010000609">
    <property type="protein sequence ID" value="KAJ8432397.1"/>
    <property type="molecule type" value="Genomic_DNA"/>
</dbReference>
<dbReference type="Proteomes" id="UP001153076">
    <property type="component" value="Unassembled WGS sequence"/>
</dbReference>
<comment type="caution">
    <text evidence="2">The sequence shown here is derived from an EMBL/GenBank/DDBJ whole genome shotgun (WGS) entry which is preliminary data.</text>
</comment>
<evidence type="ECO:0000259" key="1">
    <source>
        <dbReference type="Pfam" id="PF13456"/>
    </source>
</evidence>
<reference evidence="2" key="1">
    <citation type="submission" date="2022-04" db="EMBL/GenBank/DDBJ databases">
        <title>Carnegiea gigantea Genome sequencing and assembly v2.</title>
        <authorList>
            <person name="Copetti D."/>
            <person name="Sanderson M.J."/>
            <person name="Burquez A."/>
            <person name="Wojciechowski M.F."/>
        </authorList>
    </citation>
    <scope>NUCLEOTIDE SEQUENCE</scope>
    <source>
        <strain evidence="2">SGP5-SGP5p</strain>
        <tissue evidence="2">Aerial part</tissue>
    </source>
</reference>
<dbReference type="Pfam" id="PF13456">
    <property type="entry name" value="RVT_3"/>
    <property type="match status" value="1"/>
</dbReference>
<dbReference type="PANTHER" id="PTHR47723:SF21">
    <property type="entry name" value="POLYNUCLEOTIDYL TRANSFERASE, RIBONUCLEASE H-LIKE SUPERFAMILY PROTEIN"/>
    <property type="match status" value="1"/>
</dbReference>
<dbReference type="SUPFAM" id="SSF53098">
    <property type="entry name" value="Ribonuclease H-like"/>
    <property type="match status" value="1"/>
</dbReference>
<feature type="domain" description="RNase H type-1" evidence="1">
    <location>
        <begin position="41"/>
        <end position="135"/>
    </location>
</feature>
<sequence length="151" mass="16249">MVADLAGQGLLSFLQAMQKKEPNGAGSCSRWRGGRGCVKINCDGAMDVCRGRAGVGCVARSDEGGFVWAAVRCFNSTGEARLVEMQAVLFAIEIAKSKGIVGFVIESDDQGLVQGLQKRSDTRGPFSLLQEDILAQMVDCQIKMYLKLIDL</sequence>
<dbReference type="InterPro" id="IPR012337">
    <property type="entry name" value="RNaseH-like_sf"/>
</dbReference>
<dbReference type="CDD" id="cd06222">
    <property type="entry name" value="RNase_H_like"/>
    <property type="match status" value="1"/>
</dbReference>
<dbReference type="InterPro" id="IPR002156">
    <property type="entry name" value="RNaseH_domain"/>
</dbReference>
<proteinExistence type="predicted"/>
<keyword evidence="3" id="KW-1185">Reference proteome</keyword>
<dbReference type="GO" id="GO:0004523">
    <property type="term" value="F:RNA-DNA hybrid ribonuclease activity"/>
    <property type="evidence" value="ECO:0007669"/>
    <property type="project" value="InterPro"/>
</dbReference>
<evidence type="ECO:0000313" key="2">
    <source>
        <dbReference type="EMBL" id="KAJ8432397.1"/>
    </source>
</evidence>
<gene>
    <name evidence="2" type="ORF">Cgig2_009999</name>
</gene>
<dbReference type="Gene3D" id="3.30.420.10">
    <property type="entry name" value="Ribonuclease H-like superfamily/Ribonuclease H"/>
    <property type="match status" value="1"/>
</dbReference>
<accession>A0A9Q1JWN8</accession>
<dbReference type="OrthoDB" id="26242at2759"/>
<dbReference type="InterPro" id="IPR036397">
    <property type="entry name" value="RNaseH_sf"/>
</dbReference>
<dbReference type="AlphaFoldDB" id="A0A9Q1JWN8"/>
<dbReference type="GO" id="GO:0003676">
    <property type="term" value="F:nucleic acid binding"/>
    <property type="evidence" value="ECO:0007669"/>
    <property type="project" value="InterPro"/>
</dbReference>
<protein>
    <recommendedName>
        <fullName evidence="1">RNase H type-1 domain-containing protein</fullName>
    </recommendedName>
</protein>